<organism evidence="3 4">
    <name type="scientific">Pristionchus fissidentatus</name>
    <dbReference type="NCBI Taxonomy" id="1538716"/>
    <lineage>
        <taxon>Eukaryota</taxon>
        <taxon>Metazoa</taxon>
        <taxon>Ecdysozoa</taxon>
        <taxon>Nematoda</taxon>
        <taxon>Chromadorea</taxon>
        <taxon>Rhabditida</taxon>
        <taxon>Rhabditina</taxon>
        <taxon>Diplogasteromorpha</taxon>
        <taxon>Diplogasteroidea</taxon>
        <taxon>Neodiplogasteridae</taxon>
        <taxon>Pristionchus</taxon>
    </lineage>
</organism>
<evidence type="ECO:0000256" key="2">
    <source>
        <dbReference type="SAM" id="SignalP"/>
    </source>
</evidence>
<keyword evidence="4" id="KW-1185">Reference proteome</keyword>
<comment type="caution">
    <text evidence="3">The sequence shown here is derived from an EMBL/GenBank/DDBJ whole genome shotgun (WGS) entry which is preliminary data.</text>
</comment>
<feature type="non-terminal residue" evidence="3">
    <location>
        <position position="94"/>
    </location>
</feature>
<keyword evidence="1" id="KW-0472">Membrane</keyword>
<proteinExistence type="predicted"/>
<feature type="transmembrane region" description="Helical" evidence="1">
    <location>
        <begin position="41"/>
        <end position="64"/>
    </location>
</feature>
<evidence type="ECO:0000313" key="4">
    <source>
        <dbReference type="Proteomes" id="UP001432322"/>
    </source>
</evidence>
<keyword evidence="2" id="KW-0732">Signal</keyword>
<reference evidence="3" key="1">
    <citation type="submission" date="2023-10" db="EMBL/GenBank/DDBJ databases">
        <title>Genome assembly of Pristionchus species.</title>
        <authorList>
            <person name="Yoshida K."/>
            <person name="Sommer R.J."/>
        </authorList>
    </citation>
    <scope>NUCLEOTIDE SEQUENCE</scope>
    <source>
        <strain evidence="3">RS5133</strain>
    </source>
</reference>
<feature type="chain" id="PRO_5043820435" evidence="2">
    <location>
        <begin position="19"/>
        <end position="94"/>
    </location>
</feature>
<dbReference type="Proteomes" id="UP001432322">
    <property type="component" value="Unassembled WGS sequence"/>
</dbReference>
<sequence>IATLFFCIALIGAADVVAAPSTVAANDTTHSDPATTEHPVIQVIAVCVPVLSAVILALFILGYSIHKTRKDFNFRFWRIFCMVLSLLSAGVSTV</sequence>
<feature type="non-terminal residue" evidence="3">
    <location>
        <position position="1"/>
    </location>
</feature>
<evidence type="ECO:0000313" key="3">
    <source>
        <dbReference type="EMBL" id="GMT17204.1"/>
    </source>
</evidence>
<dbReference type="EMBL" id="BTSY01000003">
    <property type="protein sequence ID" value="GMT17204.1"/>
    <property type="molecule type" value="Genomic_DNA"/>
</dbReference>
<gene>
    <name evidence="3" type="ORF">PFISCL1PPCAC_8501</name>
</gene>
<name>A0AAV5VFI4_9BILA</name>
<feature type="signal peptide" evidence="2">
    <location>
        <begin position="1"/>
        <end position="18"/>
    </location>
</feature>
<evidence type="ECO:0000256" key="1">
    <source>
        <dbReference type="SAM" id="Phobius"/>
    </source>
</evidence>
<feature type="transmembrane region" description="Helical" evidence="1">
    <location>
        <begin position="76"/>
        <end position="93"/>
    </location>
</feature>
<protein>
    <submittedName>
        <fullName evidence="3">Uncharacterized protein</fullName>
    </submittedName>
</protein>
<keyword evidence="1" id="KW-1133">Transmembrane helix</keyword>
<keyword evidence="1" id="KW-0812">Transmembrane</keyword>
<accession>A0AAV5VFI4</accession>
<dbReference type="AlphaFoldDB" id="A0AAV5VFI4"/>